<proteinExistence type="evidence at transcript level"/>
<protein>
    <submittedName>
        <fullName evidence="1">Putative CBF-like protein</fullName>
    </submittedName>
</protein>
<organism evidence="1">
    <name type="scientific">Cupressus sempervirens</name>
    <name type="common">Italian cypress</name>
    <dbReference type="NCBI Taxonomy" id="13469"/>
    <lineage>
        <taxon>Eukaryota</taxon>
        <taxon>Viridiplantae</taxon>
        <taxon>Streptophyta</taxon>
        <taxon>Embryophyta</taxon>
        <taxon>Tracheophyta</taxon>
        <taxon>Spermatophyta</taxon>
        <taxon>Pinopsida</taxon>
        <taxon>Pinidae</taxon>
        <taxon>Conifers II</taxon>
        <taxon>Cupressales</taxon>
        <taxon>Cupressaceae</taxon>
        <taxon>Cupressus</taxon>
    </lineage>
</organism>
<feature type="non-terminal residue" evidence="1">
    <location>
        <position position="115"/>
    </location>
</feature>
<dbReference type="PANTHER" id="PTHR31839:SF2">
    <property type="entry name" value="DEHYDRATION-RESPONSIVE ELEMENT-BINDING PROTEIN 1D"/>
    <property type="match status" value="1"/>
</dbReference>
<dbReference type="AlphaFoldDB" id="B6VEN8"/>
<sequence>HDVAAIAMRNRMACVNDADSVWRLHVPASLDLSDIQIAAAEAADMSRPPLLDETNDVGDVAQPEEDATLITTATTSATETATETTMPENLLVMDDEAIIGMPVLAHMAEALMLPT</sequence>
<dbReference type="PANTHER" id="PTHR31839">
    <property type="entry name" value="DEHYDRATION-RESPONSIVE ELEMENT-BINDING PROTEIN 1D"/>
    <property type="match status" value="1"/>
</dbReference>
<evidence type="ECO:0000313" key="1">
    <source>
        <dbReference type="EMBL" id="ACJ09617.1"/>
    </source>
</evidence>
<reference evidence="1" key="1">
    <citation type="submission" date="2008-10" db="EMBL/GenBank/DDBJ databases">
        <title>Cloning and characterization of cold regulated sequences in cypress (Cupressus sempervirens).</title>
        <authorList>
            <person name="Pedron L."/>
            <person name="Baldi P."/>
            <person name="La Porta N."/>
        </authorList>
    </citation>
    <scope>NUCLEOTIDE SEQUENCE</scope>
    <source>
        <strain evidence="1">Cyplp096</strain>
    </source>
</reference>
<dbReference type="GO" id="GO:0003700">
    <property type="term" value="F:DNA-binding transcription factor activity"/>
    <property type="evidence" value="ECO:0007669"/>
    <property type="project" value="InterPro"/>
</dbReference>
<name>B6VEN8_CUPSE</name>
<dbReference type="EMBL" id="FJ379978">
    <property type="protein sequence ID" value="ACJ09617.1"/>
    <property type="molecule type" value="mRNA"/>
</dbReference>
<dbReference type="InterPro" id="IPR045277">
    <property type="entry name" value="DRE1A-I"/>
</dbReference>
<accession>B6VEN8</accession>
<feature type="non-terminal residue" evidence="1">
    <location>
        <position position="1"/>
    </location>
</feature>